<protein>
    <submittedName>
        <fullName evidence="3">Metallopeptidase family M12-like protein</fullName>
    </submittedName>
</protein>
<evidence type="ECO:0000313" key="3">
    <source>
        <dbReference type="EMBL" id="TCS97525.1"/>
    </source>
</evidence>
<dbReference type="Gene3D" id="3.40.390.10">
    <property type="entry name" value="Collagenase (Catalytic Domain)"/>
    <property type="match status" value="1"/>
</dbReference>
<evidence type="ECO:0000256" key="1">
    <source>
        <dbReference type="SAM" id="SignalP"/>
    </source>
</evidence>
<sequence length="462" mass="49003">MIRARVALALFVAGAASAQAQPRIAVTEIDRAQLPAEEFRLDGLSRNGEPTWLRLRQIPAFTPDARLVVVGPDGAERERTVPELRHFAGTERGQAGARVFMSLGGDGSIRGWVTRGSQVEAFARPAGSGGASVLSLQRLEMGRGDGDGFSCAADDLGLAPEPEALAAAVRASGTAEPSGSAPRMARIAVETDLSYLALFDGDVDKATRYAVDMIGFASATYINETGYGLAVTYLRFWEGSEPWVQTSSTHCRLFEFGQYWNVHMEDLQRSTAVMFSAQTPRGGLAWFPSLCSSSFNSDITYANCPGMTGSLNVGGAYAYVGGMYGSFNPAQPQVMWDSMATAHEIGHNLGSPHTHCYANYPGNGAPVVDQCATEASSSSSQCYESGPTSLPGPQGQGSGTLMSYCHLQPGGFGNVTFTLGAGHPWGDQPERVPARIGAYVQQRDLAAPGCFFSDGIFADGFQ</sequence>
<dbReference type="RefSeq" id="WP_240639731.1">
    <property type="nucleotide sequence ID" value="NZ_JBHLWF010000014.1"/>
</dbReference>
<dbReference type="EMBL" id="SMAF01000012">
    <property type="protein sequence ID" value="TCS97525.1"/>
    <property type="molecule type" value="Genomic_DNA"/>
</dbReference>
<comment type="caution">
    <text evidence="3">The sequence shown here is derived from an EMBL/GenBank/DDBJ whole genome shotgun (WGS) entry which is preliminary data.</text>
</comment>
<dbReference type="Pfam" id="PF13688">
    <property type="entry name" value="Reprolysin_5"/>
    <property type="match status" value="1"/>
</dbReference>
<dbReference type="Proteomes" id="UP000294599">
    <property type="component" value="Unassembled WGS sequence"/>
</dbReference>
<keyword evidence="4" id="KW-1185">Reference proteome</keyword>
<accession>A0A4R3LDT4</accession>
<keyword evidence="1" id="KW-0732">Signal</keyword>
<dbReference type="PROSITE" id="PS50215">
    <property type="entry name" value="ADAM_MEPRO"/>
    <property type="match status" value="1"/>
</dbReference>
<organism evidence="3 4">
    <name type="scientific">Pseudofulvimonas gallinarii</name>
    <dbReference type="NCBI Taxonomy" id="634155"/>
    <lineage>
        <taxon>Bacteria</taxon>
        <taxon>Pseudomonadati</taxon>
        <taxon>Pseudomonadota</taxon>
        <taxon>Gammaproteobacteria</taxon>
        <taxon>Lysobacterales</taxon>
        <taxon>Rhodanobacteraceae</taxon>
        <taxon>Pseudofulvimonas</taxon>
    </lineage>
</organism>
<dbReference type="GO" id="GO:0004222">
    <property type="term" value="F:metalloendopeptidase activity"/>
    <property type="evidence" value="ECO:0007669"/>
    <property type="project" value="InterPro"/>
</dbReference>
<evidence type="ECO:0000259" key="2">
    <source>
        <dbReference type="PROSITE" id="PS50215"/>
    </source>
</evidence>
<reference evidence="3 4" key="1">
    <citation type="submission" date="2019-03" db="EMBL/GenBank/DDBJ databases">
        <title>Genomic Encyclopedia of Type Strains, Phase IV (KMG-IV): sequencing the most valuable type-strain genomes for metagenomic binning, comparative biology and taxonomic classification.</title>
        <authorList>
            <person name="Goeker M."/>
        </authorList>
    </citation>
    <scope>NUCLEOTIDE SEQUENCE [LARGE SCALE GENOMIC DNA]</scope>
    <source>
        <strain evidence="3 4">DSM 21944</strain>
    </source>
</reference>
<proteinExistence type="predicted"/>
<dbReference type="InterPro" id="IPR001590">
    <property type="entry name" value="Peptidase_M12B"/>
</dbReference>
<dbReference type="InterPro" id="IPR024079">
    <property type="entry name" value="MetalloPept_cat_dom_sf"/>
</dbReference>
<feature type="signal peptide" evidence="1">
    <location>
        <begin position="1"/>
        <end position="20"/>
    </location>
</feature>
<gene>
    <name evidence="3" type="ORF">EDC25_1126</name>
</gene>
<feature type="domain" description="Peptidase M12B" evidence="2">
    <location>
        <begin position="183"/>
        <end position="405"/>
    </location>
</feature>
<dbReference type="GO" id="GO:0006508">
    <property type="term" value="P:proteolysis"/>
    <property type="evidence" value="ECO:0007669"/>
    <property type="project" value="InterPro"/>
</dbReference>
<dbReference type="AlphaFoldDB" id="A0A4R3LDT4"/>
<evidence type="ECO:0000313" key="4">
    <source>
        <dbReference type="Proteomes" id="UP000294599"/>
    </source>
</evidence>
<dbReference type="SUPFAM" id="SSF55486">
    <property type="entry name" value="Metalloproteases ('zincins'), catalytic domain"/>
    <property type="match status" value="1"/>
</dbReference>
<name>A0A4R3LDT4_9GAMM</name>
<feature type="chain" id="PRO_5020391001" evidence="1">
    <location>
        <begin position="21"/>
        <end position="462"/>
    </location>
</feature>